<accession>A0A914QAT8</accession>
<name>A0A914QAT8_9BILA</name>
<dbReference type="Proteomes" id="UP000887578">
    <property type="component" value="Unplaced"/>
</dbReference>
<organism evidence="2 3">
    <name type="scientific">Panagrolaimus davidi</name>
    <dbReference type="NCBI Taxonomy" id="227884"/>
    <lineage>
        <taxon>Eukaryota</taxon>
        <taxon>Metazoa</taxon>
        <taxon>Ecdysozoa</taxon>
        <taxon>Nematoda</taxon>
        <taxon>Chromadorea</taxon>
        <taxon>Rhabditida</taxon>
        <taxon>Tylenchina</taxon>
        <taxon>Panagrolaimomorpha</taxon>
        <taxon>Panagrolaimoidea</taxon>
        <taxon>Panagrolaimidae</taxon>
        <taxon>Panagrolaimus</taxon>
    </lineage>
</organism>
<sequence>MPQIPFALQWTIPENRLISLKNSINDRLASNLVSTIPGFQYGLRIYPNGHCKKYRGKSIIYLRLDFKNVHKCVLQTKSNVFRAMFNSKMKESIENKMEITDFSYDVVETGIKMIYHCNFETSLSMNDLMELLLFFDKYDLPTLKDKVEPLLIGQISAANV</sequence>
<protein>
    <submittedName>
        <fullName evidence="3">BTB domain-containing protein</fullName>
    </submittedName>
</protein>
<evidence type="ECO:0000259" key="1">
    <source>
        <dbReference type="PROSITE" id="PS50097"/>
    </source>
</evidence>
<dbReference type="SMART" id="SM00225">
    <property type="entry name" value="BTB"/>
    <property type="match status" value="1"/>
</dbReference>
<dbReference type="Pfam" id="PF00651">
    <property type="entry name" value="BTB"/>
    <property type="match status" value="1"/>
</dbReference>
<dbReference type="WBParaSite" id="PDA_v2.g28671.t1">
    <property type="protein sequence ID" value="PDA_v2.g28671.t1"/>
    <property type="gene ID" value="PDA_v2.g28671"/>
</dbReference>
<dbReference type="InterPro" id="IPR000210">
    <property type="entry name" value="BTB/POZ_dom"/>
</dbReference>
<keyword evidence="2" id="KW-1185">Reference proteome</keyword>
<dbReference type="InterPro" id="IPR011333">
    <property type="entry name" value="SKP1/BTB/POZ_sf"/>
</dbReference>
<dbReference type="SUPFAM" id="SSF54695">
    <property type="entry name" value="POZ domain"/>
    <property type="match status" value="1"/>
</dbReference>
<dbReference type="Gene3D" id="3.30.710.10">
    <property type="entry name" value="Potassium Channel Kv1.1, Chain A"/>
    <property type="match status" value="1"/>
</dbReference>
<dbReference type="PROSITE" id="PS50097">
    <property type="entry name" value="BTB"/>
    <property type="match status" value="1"/>
</dbReference>
<dbReference type="PANTHER" id="PTHR24413">
    <property type="entry name" value="SPECKLE-TYPE POZ PROTEIN"/>
    <property type="match status" value="1"/>
</dbReference>
<evidence type="ECO:0000313" key="2">
    <source>
        <dbReference type="Proteomes" id="UP000887578"/>
    </source>
</evidence>
<feature type="domain" description="BTB" evidence="1">
    <location>
        <begin position="69"/>
        <end position="123"/>
    </location>
</feature>
<reference evidence="3" key="1">
    <citation type="submission" date="2022-11" db="UniProtKB">
        <authorList>
            <consortium name="WormBaseParasite"/>
        </authorList>
    </citation>
    <scope>IDENTIFICATION</scope>
</reference>
<proteinExistence type="predicted"/>
<evidence type="ECO:0000313" key="3">
    <source>
        <dbReference type="WBParaSite" id="PDA_v2.g28671.t1"/>
    </source>
</evidence>
<dbReference type="CDD" id="cd18186">
    <property type="entry name" value="BTB_POZ_ZBTB_KLHL-like"/>
    <property type="match status" value="1"/>
</dbReference>
<dbReference type="AlphaFoldDB" id="A0A914QAT8"/>